<dbReference type="Proteomes" id="UP000316621">
    <property type="component" value="Chromosome 1"/>
</dbReference>
<gene>
    <name evidence="7" type="ORF">C5167_039054</name>
</gene>
<evidence type="ECO:0000256" key="2">
    <source>
        <dbReference type="ARBA" id="ARBA00022782"/>
    </source>
</evidence>
<evidence type="ECO:0000313" key="8">
    <source>
        <dbReference type="Proteomes" id="UP000316621"/>
    </source>
</evidence>
<dbReference type="Gramene" id="RZC46107">
    <property type="protein sequence ID" value="RZC46107"/>
    <property type="gene ID" value="C5167_039054"/>
</dbReference>
<evidence type="ECO:0000256" key="3">
    <source>
        <dbReference type="ARBA" id="ARBA00023089"/>
    </source>
</evidence>
<dbReference type="GO" id="GO:0030154">
    <property type="term" value="P:cell differentiation"/>
    <property type="evidence" value="ECO:0007669"/>
    <property type="project" value="UniProtKB-KW"/>
</dbReference>
<protein>
    <recommendedName>
        <fullName evidence="4">FRIGIDA-like protein</fullName>
    </recommendedName>
</protein>
<comment type="similarity">
    <text evidence="1 4">Belongs to the Frigida family.</text>
</comment>
<evidence type="ECO:0000256" key="4">
    <source>
        <dbReference type="RuleBase" id="RU364012"/>
    </source>
</evidence>
<evidence type="ECO:0000256" key="6">
    <source>
        <dbReference type="SAM" id="MobiDB-lite"/>
    </source>
</evidence>
<reference evidence="7 8" key="1">
    <citation type="journal article" date="2018" name="Science">
        <title>The opium poppy genome and morphinan production.</title>
        <authorList>
            <person name="Guo L."/>
            <person name="Winzer T."/>
            <person name="Yang X."/>
            <person name="Li Y."/>
            <person name="Ning Z."/>
            <person name="He Z."/>
            <person name="Teodor R."/>
            <person name="Lu Y."/>
            <person name="Bowser T.A."/>
            <person name="Graham I.A."/>
            <person name="Ye K."/>
        </authorList>
    </citation>
    <scope>NUCLEOTIDE SEQUENCE [LARGE SCALE GENOMIC DNA]</scope>
    <source>
        <strain evidence="8">cv. HN1</strain>
        <tissue evidence="7">Leaves</tissue>
    </source>
</reference>
<sequence length="586" mass="64281">MASMQSISTALESANKKKENLRKAFEDLQSHSSFLSSFVLQWKDLEEHFQSIQKSIDERFNELKSKEKVSSMNGSQSQSLDKQLVVVKEEKELDNNSETIVPRPEFKSLCSNMNGIGLRTYIMNNRKDVSAIHEVGAALKLAPDPAKLVLDSMVGFFVPNSKGDKDGEVAATRRTCILLLEKLYDISPQIKPQIKEKAMQVAIEWKGKLSKGEDNPLERLGFLQLLATYHLVSSFDANELIDLVVSIAKRKQAIDLCRSLGFTDRIPDLIRKLIEKGRHLEGVKFAYAFELVGMFPPIPLLKSYKKHAKKLADDVRQKGNQSLQAQNEATAKQISALKAIVKCIEEHKLEAEYPREGLDVHISQLEKQLSSKKRATNVPAAVGKQLQKQQAQPPQQHSGNKRSGTTAGSSQQQHTGNKRSRGPPSSQALPSSAKSVGVPPSQADYYEPPPSQAEYYHPSSMLLHGQDRVSPYLGGALSSAHHYSVGPSSAHHYRDLSGSQYSGSSGAPGPYGAGSSSLNYGLNLSPSRSQLYSFEHHLSNALYERSVAAAHGGAGGPHVLPPTHHHSAAGFNVKGLPPTSHPSYYP</sequence>
<name>A0A4Y7IB15_PAPSO</name>
<feature type="coiled-coil region" evidence="5">
    <location>
        <begin position="4"/>
        <end position="31"/>
    </location>
</feature>
<keyword evidence="2 4" id="KW-0221">Differentiation</keyword>
<dbReference type="Pfam" id="PF07899">
    <property type="entry name" value="Frigida"/>
    <property type="match status" value="1"/>
</dbReference>
<evidence type="ECO:0000256" key="5">
    <source>
        <dbReference type="SAM" id="Coils"/>
    </source>
</evidence>
<proteinExistence type="inferred from homology"/>
<dbReference type="PANTHER" id="PTHR31791:SF47">
    <property type="entry name" value="INACTIVE FRIGIDA-LIKE PROTEIN 2"/>
    <property type="match status" value="1"/>
</dbReference>
<dbReference type="GO" id="GO:0009908">
    <property type="term" value="P:flower development"/>
    <property type="evidence" value="ECO:0007669"/>
    <property type="project" value="UniProtKB-KW"/>
</dbReference>
<evidence type="ECO:0000256" key="1">
    <source>
        <dbReference type="ARBA" id="ARBA00008956"/>
    </source>
</evidence>
<feature type="compositionally biased region" description="Polar residues" evidence="6">
    <location>
        <begin position="397"/>
        <end position="415"/>
    </location>
</feature>
<keyword evidence="5" id="KW-0175">Coiled coil</keyword>
<keyword evidence="3 4" id="KW-0287">Flowering</keyword>
<organism evidence="7 8">
    <name type="scientific">Papaver somniferum</name>
    <name type="common">Opium poppy</name>
    <dbReference type="NCBI Taxonomy" id="3469"/>
    <lineage>
        <taxon>Eukaryota</taxon>
        <taxon>Viridiplantae</taxon>
        <taxon>Streptophyta</taxon>
        <taxon>Embryophyta</taxon>
        <taxon>Tracheophyta</taxon>
        <taxon>Spermatophyta</taxon>
        <taxon>Magnoliopsida</taxon>
        <taxon>Ranunculales</taxon>
        <taxon>Papaveraceae</taxon>
        <taxon>Papaveroideae</taxon>
        <taxon>Papaver</taxon>
    </lineage>
</organism>
<dbReference type="OMA" id="CERMDGK"/>
<dbReference type="PANTHER" id="PTHR31791">
    <property type="entry name" value="FRIGIDA-LIKE PROTEIN 3-RELATED"/>
    <property type="match status" value="1"/>
</dbReference>
<evidence type="ECO:0000313" key="7">
    <source>
        <dbReference type="EMBL" id="RZC46107.1"/>
    </source>
</evidence>
<feature type="region of interest" description="Disordered" evidence="6">
    <location>
        <begin position="481"/>
        <end position="510"/>
    </location>
</feature>
<dbReference type="EMBL" id="CM010715">
    <property type="protein sequence ID" value="RZC46107.1"/>
    <property type="molecule type" value="Genomic_DNA"/>
</dbReference>
<keyword evidence="4" id="KW-0217">Developmental protein</keyword>
<feature type="compositionally biased region" description="Polar residues" evidence="6">
    <location>
        <begin position="423"/>
        <end position="434"/>
    </location>
</feature>
<dbReference type="InterPro" id="IPR012474">
    <property type="entry name" value="Frigida"/>
</dbReference>
<dbReference type="OrthoDB" id="1166059at2759"/>
<accession>A0A4Y7IB15</accession>
<dbReference type="STRING" id="3469.A0A4Y7IB15"/>
<feature type="region of interest" description="Disordered" evidence="6">
    <location>
        <begin position="552"/>
        <end position="586"/>
    </location>
</feature>
<feature type="compositionally biased region" description="Low complexity" evidence="6">
    <location>
        <begin position="497"/>
        <end position="510"/>
    </location>
</feature>
<feature type="region of interest" description="Disordered" evidence="6">
    <location>
        <begin position="371"/>
        <end position="452"/>
    </location>
</feature>
<keyword evidence="8" id="KW-1185">Reference proteome</keyword>
<dbReference type="AlphaFoldDB" id="A0A4Y7IB15"/>
<feature type="compositionally biased region" description="Low complexity" evidence="6">
    <location>
        <begin position="384"/>
        <end position="396"/>
    </location>
</feature>